<name>A0AAP2RKQ5_9FIRM</name>
<dbReference type="AlphaFoldDB" id="A0AAP2RKQ5"/>
<evidence type="ECO:0000313" key="1">
    <source>
        <dbReference type="EMBL" id="MCD2492735.1"/>
    </source>
</evidence>
<protein>
    <submittedName>
        <fullName evidence="1">Uncharacterized protein</fullName>
    </submittedName>
</protein>
<dbReference type="EMBL" id="JAJNOR010000005">
    <property type="protein sequence ID" value="MCD2492735.1"/>
    <property type="molecule type" value="Genomic_DNA"/>
</dbReference>
<keyword evidence="2" id="KW-1185">Reference proteome</keyword>
<organism evidence="1 2">
    <name type="scientific">Lientehia hominis</name>
    <dbReference type="NCBI Taxonomy" id="2897778"/>
    <lineage>
        <taxon>Bacteria</taxon>
        <taxon>Bacillati</taxon>
        <taxon>Bacillota</taxon>
        <taxon>Clostridia</taxon>
        <taxon>Lachnospirales</taxon>
        <taxon>Lachnospiraceae</taxon>
        <taxon>Lientehia</taxon>
    </lineage>
</organism>
<sequence length="113" mass="12807">MVHQLHQLKQAIKCRGMDCSFIRQGENEFHEPVGEVEVLSCRGLFHEANGFLNVSLIESGKVYTKKESKLLVLYHAELQKEDTVLIEGVRYKVIGIDDLGNLHLCLDLSLEVV</sequence>
<gene>
    <name evidence="1" type="ORF">LQE92_08850</name>
</gene>
<proteinExistence type="predicted"/>
<comment type="caution">
    <text evidence="1">The sequence shown here is derived from an EMBL/GenBank/DDBJ whole genome shotgun (WGS) entry which is preliminary data.</text>
</comment>
<reference evidence="1 2" key="1">
    <citation type="submission" date="2021-11" db="EMBL/GenBank/DDBJ databases">
        <title>Lacrimispora sp. nov. NSJ-141 isolated from human feces.</title>
        <authorList>
            <person name="Abdugheni R."/>
        </authorList>
    </citation>
    <scope>NUCLEOTIDE SEQUENCE [LARGE SCALE GENOMIC DNA]</scope>
    <source>
        <strain evidence="1 2">NSJ-141</strain>
    </source>
</reference>
<evidence type="ECO:0000313" key="2">
    <source>
        <dbReference type="Proteomes" id="UP001299265"/>
    </source>
</evidence>
<dbReference type="Proteomes" id="UP001299265">
    <property type="component" value="Unassembled WGS sequence"/>
</dbReference>
<accession>A0AAP2RKQ5</accession>
<dbReference type="RefSeq" id="WP_231062621.1">
    <property type="nucleotide sequence ID" value="NZ_JAJNOR010000005.1"/>
</dbReference>